<evidence type="ECO:0000313" key="2">
    <source>
        <dbReference type="Proteomes" id="UP000177088"/>
    </source>
</evidence>
<gene>
    <name evidence="1" type="ORF">A3C96_02770</name>
</gene>
<dbReference type="Proteomes" id="UP000177088">
    <property type="component" value="Unassembled WGS sequence"/>
</dbReference>
<reference evidence="1 2" key="1">
    <citation type="journal article" date="2016" name="Nat. Commun.">
        <title>Thousands of microbial genomes shed light on interconnected biogeochemical processes in an aquifer system.</title>
        <authorList>
            <person name="Anantharaman K."/>
            <person name="Brown C.T."/>
            <person name="Hug L.A."/>
            <person name="Sharon I."/>
            <person name="Castelle C.J."/>
            <person name="Probst A.J."/>
            <person name="Thomas B.C."/>
            <person name="Singh A."/>
            <person name="Wilkins M.J."/>
            <person name="Karaoz U."/>
            <person name="Brodie E.L."/>
            <person name="Williams K.H."/>
            <person name="Hubbard S.S."/>
            <person name="Banfield J.F."/>
        </authorList>
    </citation>
    <scope>NUCLEOTIDE SEQUENCE [LARGE SCALE GENOMIC DNA]</scope>
</reference>
<protein>
    <submittedName>
        <fullName evidence="1">Uncharacterized protein</fullName>
    </submittedName>
</protein>
<name>A0A1F7U9H0_9BACT</name>
<organism evidence="1 2">
    <name type="scientific">Candidatus Uhrbacteria bacterium RIFCSPHIGHO2_02_FULL_60_10</name>
    <dbReference type="NCBI Taxonomy" id="1802392"/>
    <lineage>
        <taxon>Bacteria</taxon>
        <taxon>Candidatus Uhriibacteriota</taxon>
    </lineage>
</organism>
<comment type="caution">
    <text evidence="1">The sequence shown here is derived from an EMBL/GenBank/DDBJ whole genome shotgun (WGS) entry which is preliminary data.</text>
</comment>
<accession>A0A1F7U9H0</accession>
<proteinExistence type="predicted"/>
<dbReference type="EMBL" id="MGEA01000026">
    <property type="protein sequence ID" value="OGL74438.1"/>
    <property type="molecule type" value="Genomic_DNA"/>
</dbReference>
<dbReference type="AlphaFoldDB" id="A0A1F7U9H0"/>
<sequence length="175" mass="19905">MDTEIEIDLSETDIVDSTKEFEVELERDYDLLAMAIAEEVARKSTPAWLENGQKITAIERLATRVKAVIRQYCEELAWDIHRSQNFSPRPFEATYRRDESLTLAVECGVSADLVQHTVNRLLSFKALPIVGEIYRQVFILNEHQPVGTVVAPTCTDLLMPNRQTIELWAGAIKTI</sequence>
<evidence type="ECO:0000313" key="1">
    <source>
        <dbReference type="EMBL" id="OGL74438.1"/>
    </source>
</evidence>